<organism evidence="5 6">
    <name type="scientific">Gardnerella vaginalis</name>
    <dbReference type="NCBI Taxonomy" id="2702"/>
    <lineage>
        <taxon>Bacteria</taxon>
        <taxon>Bacillati</taxon>
        <taxon>Actinomycetota</taxon>
        <taxon>Actinomycetes</taxon>
        <taxon>Bifidobacteriales</taxon>
        <taxon>Bifidobacteriaceae</taxon>
        <taxon>Gardnerella</taxon>
    </lineage>
</organism>
<dbReference type="Pfam" id="PF01648">
    <property type="entry name" value="ACPS"/>
    <property type="match status" value="1"/>
</dbReference>
<dbReference type="PATRIC" id="fig|2702.101.peg.608"/>
<dbReference type="Gene3D" id="3.90.470.20">
    <property type="entry name" value="4'-phosphopantetheinyl transferase domain"/>
    <property type="match status" value="1"/>
</dbReference>
<dbReference type="Proteomes" id="UP000070505">
    <property type="component" value="Unassembled WGS sequence"/>
</dbReference>
<evidence type="ECO:0000313" key="5">
    <source>
        <dbReference type="EMBL" id="KXI17725.1"/>
    </source>
</evidence>
<dbReference type="NCBIfam" id="TIGR00556">
    <property type="entry name" value="pantethn_trn"/>
    <property type="match status" value="1"/>
</dbReference>
<keyword evidence="1 5" id="KW-0808">Transferase</keyword>
<gene>
    <name evidence="5" type="ORF">HMPREF3230_00621</name>
</gene>
<proteinExistence type="predicted"/>
<name>A0A135Z7W3_GARVA</name>
<dbReference type="InterPro" id="IPR037143">
    <property type="entry name" value="4-PPantetheinyl_Trfase_dom_sf"/>
</dbReference>
<dbReference type="InterPro" id="IPR004568">
    <property type="entry name" value="Ppantetheine-prot_Trfase_dom"/>
</dbReference>
<dbReference type="GO" id="GO:0006633">
    <property type="term" value="P:fatty acid biosynthetic process"/>
    <property type="evidence" value="ECO:0007669"/>
    <property type="project" value="InterPro"/>
</dbReference>
<reference evidence="5 6" key="1">
    <citation type="submission" date="2016-02" db="EMBL/GenBank/DDBJ databases">
        <authorList>
            <person name="Wen L."/>
            <person name="He K."/>
            <person name="Yang H."/>
        </authorList>
    </citation>
    <scope>NUCLEOTIDE SEQUENCE [LARGE SCALE GENOMIC DNA]</scope>
    <source>
        <strain evidence="5 6">CMW7778B</strain>
    </source>
</reference>
<dbReference type="SUPFAM" id="SSF56214">
    <property type="entry name" value="4'-phosphopantetheinyl transferase"/>
    <property type="match status" value="1"/>
</dbReference>
<feature type="domain" description="4'-phosphopantetheinyl transferase" evidence="4">
    <location>
        <begin position="4"/>
        <end position="114"/>
    </location>
</feature>
<dbReference type="AlphaFoldDB" id="A0A135Z7W3"/>
<evidence type="ECO:0000256" key="3">
    <source>
        <dbReference type="ARBA" id="ARBA00022842"/>
    </source>
</evidence>
<evidence type="ECO:0000313" key="6">
    <source>
        <dbReference type="Proteomes" id="UP000070505"/>
    </source>
</evidence>
<keyword evidence="2" id="KW-0479">Metal-binding</keyword>
<evidence type="ECO:0000256" key="1">
    <source>
        <dbReference type="ARBA" id="ARBA00022679"/>
    </source>
</evidence>
<dbReference type="GO" id="GO:0008897">
    <property type="term" value="F:holo-[acyl-carrier-protein] synthase activity"/>
    <property type="evidence" value="ECO:0007669"/>
    <property type="project" value="InterPro"/>
</dbReference>
<dbReference type="RefSeq" id="WP_075523486.1">
    <property type="nucleotide sequence ID" value="NZ_KQ961858.1"/>
</dbReference>
<comment type="caution">
    <text evidence="5">The sequence shown here is derived from an EMBL/GenBank/DDBJ whole genome shotgun (WGS) entry which is preliminary data.</text>
</comment>
<protein>
    <submittedName>
        <fullName evidence="5">Phosphopantetheine--protein transferase domain protein</fullName>
    </submittedName>
</protein>
<dbReference type="EMBL" id="LSRC01000021">
    <property type="protein sequence ID" value="KXI17725.1"/>
    <property type="molecule type" value="Genomic_DNA"/>
</dbReference>
<dbReference type="GO" id="GO:0000287">
    <property type="term" value="F:magnesium ion binding"/>
    <property type="evidence" value="ECO:0007669"/>
    <property type="project" value="InterPro"/>
</dbReference>
<sequence length="151" mass="16804">MIAGLGHDIVNVSQFVEQMSVSNGWRALFSTRELRQCSIIAKCKHDNEAIHIAARWAGKESVIKAWCEALGAFEAKYPYTLDNTPWNQIEILGDSHGCPSIHLSSEVKEKLVESLKLQSYENVKWHISLSHDGDVKSDCALASVVVVLEIL</sequence>
<dbReference type="InterPro" id="IPR008278">
    <property type="entry name" value="4-PPantetheinyl_Trfase_dom"/>
</dbReference>
<keyword evidence="3" id="KW-0460">Magnesium</keyword>
<evidence type="ECO:0000256" key="2">
    <source>
        <dbReference type="ARBA" id="ARBA00022723"/>
    </source>
</evidence>
<evidence type="ECO:0000259" key="4">
    <source>
        <dbReference type="Pfam" id="PF01648"/>
    </source>
</evidence>
<accession>A0A135Z7W3</accession>